<dbReference type="GO" id="GO:0004315">
    <property type="term" value="F:3-oxoacyl-[acyl-carrier-protein] synthase activity"/>
    <property type="evidence" value="ECO:0007669"/>
    <property type="project" value="InterPro"/>
</dbReference>
<dbReference type="InterPro" id="IPR020806">
    <property type="entry name" value="PKS_PP-bd"/>
</dbReference>
<dbReference type="GO" id="GO:0044550">
    <property type="term" value="P:secondary metabolite biosynthetic process"/>
    <property type="evidence" value="ECO:0007669"/>
    <property type="project" value="UniProtKB-ARBA"/>
</dbReference>
<dbReference type="Gene3D" id="3.30.70.3290">
    <property type="match status" value="1"/>
</dbReference>
<dbReference type="InterPro" id="IPR020841">
    <property type="entry name" value="PKS_Beta-ketoAc_synthase_dom"/>
</dbReference>
<dbReference type="PANTHER" id="PTHR43775:SF51">
    <property type="entry name" value="INACTIVE PHENOLPHTHIOCEROL SYNTHESIS POLYKETIDE SYNTHASE TYPE I PKS1-RELATED"/>
    <property type="match status" value="1"/>
</dbReference>
<dbReference type="SUPFAM" id="SSF51735">
    <property type="entry name" value="NAD(P)-binding Rossmann-fold domains"/>
    <property type="match status" value="2"/>
</dbReference>
<dbReference type="SUPFAM" id="SSF52151">
    <property type="entry name" value="FabD/lysophospholipase-like"/>
    <property type="match status" value="1"/>
</dbReference>
<dbReference type="Gene3D" id="3.40.50.720">
    <property type="entry name" value="NAD(P)-binding Rossmann-like Domain"/>
    <property type="match status" value="1"/>
</dbReference>
<dbReference type="SMART" id="SM00826">
    <property type="entry name" value="PKS_DH"/>
    <property type="match status" value="1"/>
</dbReference>
<dbReference type="PROSITE" id="PS00606">
    <property type="entry name" value="KS3_1"/>
    <property type="match status" value="1"/>
</dbReference>
<dbReference type="InterPro" id="IPR001227">
    <property type="entry name" value="Ac_transferase_dom_sf"/>
</dbReference>
<dbReference type="Pfam" id="PF21089">
    <property type="entry name" value="PKS_DH_N"/>
    <property type="match status" value="1"/>
</dbReference>
<evidence type="ECO:0000259" key="11">
    <source>
        <dbReference type="PROSITE" id="PS52019"/>
    </source>
</evidence>
<dbReference type="SUPFAM" id="SSF55048">
    <property type="entry name" value="Probable ACP-binding domain of malonyl-CoA ACP transacylase"/>
    <property type="match status" value="1"/>
</dbReference>
<dbReference type="GO" id="GO:0031177">
    <property type="term" value="F:phosphopantetheine binding"/>
    <property type="evidence" value="ECO:0007669"/>
    <property type="project" value="InterPro"/>
</dbReference>
<dbReference type="InterPro" id="IPR016039">
    <property type="entry name" value="Thiolase-like"/>
</dbReference>
<feature type="compositionally biased region" description="Basic and acidic residues" evidence="8">
    <location>
        <begin position="1677"/>
        <end position="1692"/>
    </location>
</feature>
<keyword evidence="3 12" id="KW-0808">Transferase</keyword>
<dbReference type="CDD" id="cd00833">
    <property type="entry name" value="PKS"/>
    <property type="match status" value="1"/>
</dbReference>
<dbReference type="Gene3D" id="3.10.129.110">
    <property type="entry name" value="Polyketide synthase dehydratase"/>
    <property type="match status" value="1"/>
</dbReference>
<feature type="region of interest" description="Disordered" evidence="8">
    <location>
        <begin position="1677"/>
        <end position="1697"/>
    </location>
</feature>
<proteinExistence type="predicted"/>
<dbReference type="InterPro" id="IPR036736">
    <property type="entry name" value="ACP-like_sf"/>
</dbReference>
<dbReference type="SMART" id="SM00827">
    <property type="entry name" value="PKS_AT"/>
    <property type="match status" value="1"/>
</dbReference>
<keyword evidence="5" id="KW-0443">Lipid metabolism</keyword>
<dbReference type="Pfam" id="PF00550">
    <property type="entry name" value="PP-binding"/>
    <property type="match status" value="1"/>
</dbReference>
<dbReference type="FunFam" id="3.40.47.10:FF:000042">
    <property type="entry name" value="Polyketide synthase Pks13"/>
    <property type="match status" value="1"/>
</dbReference>
<feature type="region of interest" description="C-terminal hotdog fold" evidence="7">
    <location>
        <begin position="1515"/>
        <end position="1663"/>
    </location>
</feature>
<dbReference type="SUPFAM" id="SSF53901">
    <property type="entry name" value="Thiolase-like"/>
    <property type="match status" value="1"/>
</dbReference>
<dbReference type="CDD" id="cd08953">
    <property type="entry name" value="KR_2_SDR_x"/>
    <property type="match status" value="1"/>
</dbReference>
<evidence type="ECO:0000313" key="12">
    <source>
        <dbReference type="EMBL" id="SEN12117.1"/>
    </source>
</evidence>
<feature type="active site" description="Proton acceptor; for dehydratase activity" evidence="7">
    <location>
        <position position="1408"/>
    </location>
</feature>
<dbReference type="GO" id="GO:0006633">
    <property type="term" value="P:fatty acid biosynthetic process"/>
    <property type="evidence" value="ECO:0007669"/>
    <property type="project" value="InterPro"/>
</dbReference>
<dbReference type="InterPro" id="IPR049551">
    <property type="entry name" value="PKS_DH_C"/>
</dbReference>
<reference evidence="12 13" key="1">
    <citation type="submission" date="2016-10" db="EMBL/GenBank/DDBJ databases">
        <authorList>
            <person name="de Groot N.N."/>
        </authorList>
    </citation>
    <scope>NUCLEOTIDE SEQUENCE [LARGE SCALE GENOMIC DNA]</scope>
    <source>
        <strain evidence="12 13">DSM 8512</strain>
    </source>
</reference>
<keyword evidence="1" id="KW-0596">Phosphopantetheine</keyword>
<evidence type="ECO:0000256" key="8">
    <source>
        <dbReference type="SAM" id="MobiDB-lite"/>
    </source>
</evidence>
<dbReference type="SMART" id="SM00824">
    <property type="entry name" value="PKS_TE"/>
    <property type="match status" value="1"/>
</dbReference>
<dbReference type="Pfam" id="PF08659">
    <property type="entry name" value="KR"/>
    <property type="match status" value="1"/>
</dbReference>
<dbReference type="InterPro" id="IPR014031">
    <property type="entry name" value="Ketoacyl_synth_C"/>
</dbReference>
<dbReference type="SMART" id="SM00822">
    <property type="entry name" value="PKS_KR"/>
    <property type="match status" value="1"/>
</dbReference>
<evidence type="ECO:0000259" key="9">
    <source>
        <dbReference type="PROSITE" id="PS50075"/>
    </source>
</evidence>
<feature type="region of interest" description="N-terminal hotdog fold" evidence="7">
    <location>
        <begin position="1378"/>
        <end position="1502"/>
    </location>
</feature>
<dbReference type="InterPro" id="IPR042104">
    <property type="entry name" value="PKS_dehydratase_sf"/>
</dbReference>
<feature type="domain" description="Carrier" evidence="9">
    <location>
        <begin position="1757"/>
        <end position="1832"/>
    </location>
</feature>
<dbReference type="PROSITE" id="PS52004">
    <property type="entry name" value="KS3_2"/>
    <property type="match status" value="1"/>
</dbReference>
<dbReference type="InterPro" id="IPR013968">
    <property type="entry name" value="PKS_KR"/>
</dbReference>
<dbReference type="Gene3D" id="3.30.70.250">
    <property type="entry name" value="Malonyl-CoA ACP transacylase, ACP-binding"/>
    <property type="match status" value="1"/>
</dbReference>
<accession>A0A1H8DZY6</accession>
<protein>
    <submittedName>
        <fullName evidence="12">Acyl transferase domain-containing protein</fullName>
    </submittedName>
</protein>
<dbReference type="SMART" id="SM00823">
    <property type="entry name" value="PKS_PP"/>
    <property type="match status" value="1"/>
</dbReference>
<dbReference type="EMBL" id="FODE01000001">
    <property type="protein sequence ID" value="SEN12117.1"/>
    <property type="molecule type" value="Genomic_DNA"/>
</dbReference>
<keyword evidence="2" id="KW-0597">Phosphoprotein</keyword>
<gene>
    <name evidence="12" type="ORF">SAMN04489859_100188</name>
</gene>
<keyword evidence="4" id="KW-0276">Fatty acid metabolism</keyword>
<dbReference type="InterPro" id="IPR001031">
    <property type="entry name" value="Thioesterase"/>
</dbReference>
<dbReference type="InterPro" id="IPR057326">
    <property type="entry name" value="KR_dom"/>
</dbReference>
<dbReference type="PROSITE" id="PS52019">
    <property type="entry name" value="PKS_MFAS_DH"/>
    <property type="match status" value="1"/>
</dbReference>
<dbReference type="Proteomes" id="UP000199054">
    <property type="component" value="Unassembled WGS sequence"/>
</dbReference>
<dbReference type="GO" id="GO:0004312">
    <property type="term" value="F:fatty acid synthase activity"/>
    <property type="evidence" value="ECO:0007669"/>
    <property type="project" value="TreeGrafter"/>
</dbReference>
<dbReference type="InterPro" id="IPR029058">
    <property type="entry name" value="AB_hydrolase_fold"/>
</dbReference>
<dbReference type="InterPro" id="IPR009081">
    <property type="entry name" value="PP-bd_ACP"/>
</dbReference>
<dbReference type="Gene3D" id="3.40.366.10">
    <property type="entry name" value="Malonyl-Coenzyme A Acyl Carrier Protein, domain 2"/>
    <property type="match status" value="1"/>
</dbReference>
<dbReference type="Gene3D" id="3.40.47.10">
    <property type="match status" value="1"/>
</dbReference>
<evidence type="ECO:0000259" key="10">
    <source>
        <dbReference type="PROSITE" id="PS52004"/>
    </source>
</evidence>
<dbReference type="InterPro" id="IPR020802">
    <property type="entry name" value="TesA-like"/>
</dbReference>
<evidence type="ECO:0000256" key="4">
    <source>
        <dbReference type="ARBA" id="ARBA00022832"/>
    </source>
</evidence>
<dbReference type="InterPro" id="IPR014030">
    <property type="entry name" value="Ketoacyl_synth_N"/>
</dbReference>
<dbReference type="RefSeq" id="WP_090610078.1">
    <property type="nucleotide sequence ID" value="NZ_CP067124.1"/>
</dbReference>
<dbReference type="SMART" id="SM00825">
    <property type="entry name" value="PKS_KS"/>
    <property type="match status" value="1"/>
</dbReference>
<dbReference type="InterPro" id="IPR014043">
    <property type="entry name" value="Acyl_transferase_dom"/>
</dbReference>
<evidence type="ECO:0000256" key="1">
    <source>
        <dbReference type="ARBA" id="ARBA00022450"/>
    </source>
</evidence>
<name>A0A1H8DZY6_9RHOB</name>
<evidence type="ECO:0000313" key="13">
    <source>
        <dbReference type="Proteomes" id="UP000199054"/>
    </source>
</evidence>
<dbReference type="InterPro" id="IPR016036">
    <property type="entry name" value="Malonyl_transacylase_ACP-bd"/>
</dbReference>
<dbReference type="Gene3D" id="3.40.50.1820">
    <property type="entry name" value="alpha/beta hydrolase"/>
    <property type="match status" value="1"/>
</dbReference>
<dbReference type="SUPFAM" id="SSF53474">
    <property type="entry name" value="alpha/beta-Hydrolases"/>
    <property type="match status" value="1"/>
</dbReference>
<feature type="active site" description="Proton donor; for dehydratase activity" evidence="7">
    <location>
        <position position="1578"/>
    </location>
</feature>
<dbReference type="InterPro" id="IPR018201">
    <property type="entry name" value="Ketoacyl_synth_AS"/>
</dbReference>
<dbReference type="InterPro" id="IPR020807">
    <property type="entry name" value="PKS_DH"/>
</dbReference>
<dbReference type="Pfam" id="PF00109">
    <property type="entry name" value="ketoacyl-synt"/>
    <property type="match status" value="1"/>
</dbReference>
<keyword evidence="6" id="KW-0511">Multifunctional enzyme</keyword>
<dbReference type="InterPro" id="IPR049490">
    <property type="entry name" value="C883_1060-like_KR_N"/>
</dbReference>
<feature type="domain" description="PKS/mFAS DH" evidence="11">
    <location>
        <begin position="1378"/>
        <end position="1663"/>
    </location>
</feature>
<evidence type="ECO:0000256" key="3">
    <source>
        <dbReference type="ARBA" id="ARBA00022679"/>
    </source>
</evidence>
<dbReference type="Gene3D" id="1.10.1200.10">
    <property type="entry name" value="ACP-like"/>
    <property type="match status" value="1"/>
</dbReference>
<dbReference type="InterPro" id="IPR049900">
    <property type="entry name" value="PKS_mFAS_DH"/>
</dbReference>
<dbReference type="SUPFAM" id="SSF47336">
    <property type="entry name" value="ACP-like"/>
    <property type="match status" value="1"/>
</dbReference>
<feature type="domain" description="Ketosynthase family 3 (KS3)" evidence="10">
    <location>
        <begin position="12"/>
        <end position="441"/>
    </location>
</feature>
<sequence length="2133" mass="232007">MARDDFEGTLPENAIAITGMAAHLPGAPDVATFWTNLRDGIESIRHLTVEELLANGESPARMRQPNFVPAASVLDGFERFDPEFFGLSLKEAAIMDPQHRQFLECAWEALENAGHMPENFGGPIGVFAGCGMGSYFYFNICSNPDLVRNTGMFLLRHTGNDKDFLSTRVSHIFDLKGPSLSIQTACSTSLVAVHQASQSLLNGECDMALAGGVTLELPHGRGYLFEEGEILSPDGHCHAFDHRAQGTVFGSGAGCVVLRRLEDAIADGDHIWAVVRGTAVNNDGAAKAGYLAPSVEGQARAVAEAHGVAGVSADTIGYVECHGTGTYLGDPIEVAALTQAFQETTQDSGFCGIGSVKTNIGHTDTAAGVASLIKVSLALHHGQIPPSLGYEAPNPAIDFDGSPFRVTDRLSDFPRLKGAPRRGGVNSLGVGGTNAHAVVEEAPKRAASGISDWPFQILVLSARNKPALDDASRNLAAHLRAHPEQDLADVAWTLKQGRRAFEHRRVLVATSHEDAAAKLEAGDRFSIFTHQALPERPELVFMFPGGGAQYAGMARDLYETEPVFREWMDKGLDHLAPQLDYDLRALWLPEPGAEPDAVERLKRPSVQLPLIMITEYALAQLWISWGVQPAALIGHSMGENAAACVAGVMSFEDCIGLVHLRGQLFDTIAPGGMLSVPLSADALQAYWADDLDMASVNAPDLCVVSGPQAALDALEARLAADEIEAQRIQIDIAAHSRMLEPILTRFGDYLRGITLSPPRLPVISNRTGQPLTADQATSPDYWVTHLRNSVLFADGIAHLAQHKCRVYLEVGPGRALASLAQANGVPGNQVLSSLRHPDHGVPDDEWFIATLGRLWSLGVDVDWTPIWGEARRNRVPLPTYPFQRGSYFIQPGRATAQPEEELIERVEGVENWGWQPHWRPRAADTDVEADELDRAEPRTWLVFADEAGLAARTITRLRGAGHRVIEVRAGDLYAQTSADSFTISPERGREDYDRLIHDLVATGLAPQRIAHFWLITAGETFRPGSSFFHRNQEQGFYSLMFLAQAMAEENLPRPIHLLAVSNGAVQVRDEALPYPDKATAVGPLRVMPRELPGVSCSALDVTLPEGRRNDAAWQALADRVIEEMLAEPANLSAALRGDRRYQLGWRKLPLSDASGALPQGAVCLLTGGFGGIGLTVGERLARDLGAKLVLIGRRPLPDRAQWDTLLRNAAPNDVTAARIRGVQRLEAAGAEVLCLTADVCNLQDMAAARDRAVSRFGRIDMVIHAAGVVDDAPILTKTLASVENVFAAKVHGTEVLGEVFPDGSVGRMVVFSSTSTAIAPAGQVDYVAANEFLNAWARSRAGGKTQVTAVNWGIWAEVGMAAEAFARPEPAPVTDVDAPMLDKATFDAEGNRVFTTGLTTRRWILDGHRTKDGQALIPGTGYLDLIAQGLRAHGESGPFEIRDLYFFRPLAVDDDTPREMRLTLSRNDEGYSVQIRSDVITDGRKGYELNAQGQVGFDAPASSAIDIDAISDRCGDSIESDPRGLRSPQEEHLNFGPRWRVLRRRAYGAGEGLAELALPDTFRAEPAQGWPIHPALMDLATGWAMGLIEGYAPDHLWVPVSYGSVLVHAPLTAEIRSWVRNAGENRADDPSARFDVTLTDPEGRVLIEISGFTIHRLDGALDFAASSVQRDVIFPDSKSENRQLSPAEERLQHNLSQGIRPEEGAEGFLRALATGRPQVAVSSMPLLTLIEQAGQGVDNIEERQGFERPQLDSDYVEPRNGVERTLVGFWQELLGVGQVGVEDSFFDLGGHSLIAVRLFAMIRKTWAVDFPISILFEAPTIAACAALIEDRIGPQDGDLSEVPKPKAPARRFTHLVPMHQGEGGPRRPFFLVAGMFGNVLNLRHLAQLLGGDRPFYGLQARGLFGEDQPHDNFPDTARDYIAELKQVQPHGPYLLGGFSGGGLIAWEMARQLESEGEEVALTVLLDTPLPMRPALTRQDKALIKLAELRRKGPGYLREWMQARADWKRQQRERADAAPEAAGQFHNTAIEAAFRAALPGYDMLKRDGRVVLVRPPLDRHWQVSGGRWVSAAKEYVFADNDLTRFAPALEVIEVPGDHDSMVLEPNVRVMAARLREVIAETEAGIGTPLAQAAE</sequence>
<evidence type="ECO:0000256" key="2">
    <source>
        <dbReference type="ARBA" id="ARBA00022553"/>
    </source>
</evidence>
<dbReference type="FunFam" id="1.10.1200.10:FF:000016">
    <property type="entry name" value="Non-ribosomal peptide synthase"/>
    <property type="match status" value="1"/>
</dbReference>
<dbReference type="PROSITE" id="PS50075">
    <property type="entry name" value="CARRIER"/>
    <property type="match status" value="1"/>
</dbReference>
<keyword evidence="13" id="KW-1185">Reference proteome</keyword>
<dbReference type="InterPro" id="IPR050091">
    <property type="entry name" value="PKS_NRPS_Biosynth_Enz"/>
</dbReference>
<dbReference type="STRING" id="34002.SAMN04489859_100188"/>
<dbReference type="InterPro" id="IPR049552">
    <property type="entry name" value="PKS_DH_N"/>
</dbReference>
<dbReference type="Pfam" id="PF00975">
    <property type="entry name" value="Thioesterase"/>
    <property type="match status" value="1"/>
</dbReference>
<dbReference type="Pfam" id="PF21394">
    <property type="entry name" value="Beta-ketacyl_N"/>
    <property type="match status" value="1"/>
</dbReference>
<dbReference type="Pfam" id="PF02801">
    <property type="entry name" value="Ketoacyl-synt_C"/>
    <property type="match status" value="1"/>
</dbReference>
<organism evidence="12 13">
    <name type="scientific">Paracoccus alcaliphilus</name>
    <dbReference type="NCBI Taxonomy" id="34002"/>
    <lineage>
        <taxon>Bacteria</taxon>
        <taxon>Pseudomonadati</taxon>
        <taxon>Pseudomonadota</taxon>
        <taxon>Alphaproteobacteria</taxon>
        <taxon>Rhodobacterales</taxon>
        <taxon>Paracoccaceae</taxon>
        <taxon>Paracoccus</taxon>
    </lineage>
</organism>
<dbReference type="Pfam" id="PF00698">
    <property type="entry name" value="Acyl_transf_1"/>
    <property type="match status" value="1"/>
</dbReference>
<dbReference type="Pfam" id="PF14765">
    <property type="entry name" value="PS-DH"/>
    <property type="match status" value="1"/>
</dbReference>
<dbReference type="InterPro" id="IPR036291">
    <property type="entry name" value="NAD(P)-bd_dom_sf"/>
</dbReference>
<evidence type="ECO:0000256" key="6">
    <source>
        <dbReference type="ARBA" id="ARBA00023268"/>
    </source>
</evidence>
<dbReference type="PANTHER" id="PTHR43775">
    <property type="entry name" value="FATTY ACID SYNTHASE"/>
    <property type="match status" value="1"/>
</dbReference>
<evidence type="ECO:0000256" key="7">
    <source>
        <dbReference type="PROSITE-ProRule" id="PRU01363"/>
    </source>
</evidence>
<dbReference type="OrthoDB" id="9778690at2"/>
<evidence type="ECO:0000256" key="5">
    <source>
        <dbReference type="ARBA" id="ARBA00023098"/>
    </source>
</evidence>
<dbReference type="Pfam" id="PF22621">
    <property type="entry name" value="CurL-like_PKS_C"/>
    <property type="match status" value="1"/>
</dbReference>
<dbReference type="InterPro" id="IPR016035">
    <property type="entry name" value="Acyl_Trfase/lysoPLipase"/>
</dbReference>